<sequence>YKTKSNSKDEFSKFIKIIKNIPKFKCVRPKDEAYIAEKYLTDQKLKLYVNILETGLFQYLTYSHRSSNEYSTNLKYGYRNENEDIKKNYPINENEDINKNYKENNNAKKDYKIIFMTDEKKLCGL</sequence>
<evidence type="ECO:0000313" key="1">
    <source>
        <dbReference type="EMBL" id="CAG8802047.1"/>
    </source>
</evidence>
<dbReference type="Proteomes" id="UP000789920">
    <property type="component" value="Unassembled WGS sequence"/>
</dbReference>
<reference evidence="1" key="1">
    <citation type="submission" date="2021-06" db="EMBL/GenBank/DDBJ databases">
        <authorList>
            <person name="Kallberg Y."/>
            <person name="Tangrot J."/>
            <person name="Rosling A."/>
        </authorList>
    </citation>
    <scope>NUCLEOTIDE SEQUENCE</scope>
    <source>
        <strain evidence="1">MA461A</strain>
    </source>
</reference>
<feature type="non-terminal residue" evidence="1">
    <location>
        <position position="1"/>
    </location>
</feature>
<accession>A0ACA9RN46</accession>
<comment type="caution">
    <text evidence="1">The sequence shown here is derived from an EMBL/GenBank/DDBJ whole genome shotgun (WGS) entry which is preliminary data.</text>
</comment>
<dbReference type="EMBL" id="CAJVQC010061713">
    <property type="protein sequence ID" value="CAG8802047.1"/>
    <property type="molecule type" value="Genomic_DNA"/>
</dbReference>
<evidence type="ECO:0000313" key="2">
    <source>
        <dbReference type="Proteomes" id="UP000789920"/>
    </source>
</evidence>
<name>A0ACA9RN46_9GLOM</name>
<organism evidence="1 2">
    <name type="scientific">Racocetra persica</name>
    <dbReference type="NCBI Taxonomy" id="160502"/>
    <lineage>
        <taxon>Eukaryota</taxon>
        <taxon>Fungi</taxon>
        <taxon>Fungi incertae sedis</taxon>
        <taxon>Mucoromycota</taxon>
        <taxon>Glomeromycotina</taxon>
        <taxon>Glomeromycetes</taxon>
        <taxon>Diversisporales</taxon>
        <taxon>Gigasporaceae</taxon>
        <taxon>Racocetra</taxon>
    </lineage>
</organism>
<protein>
    <submittedName>
        <fullName evidence="1">33519_t:CDS:1</fullName>
    </submittedName>
</protein>
<proteinExistence type="predicted"/>
<keyword evidence="2" id="KW-1185">Reference proteome</keyword>
<gene>
    <name evidence="1" type="ORF">RPERSI_LOCUS21242</name>
</gene>